<proteinExistence type="predicted"/>
<evidence type="ECO:0000313" key="2">
    <source>
        <dbReference type="Proteomes" id="UP000076482"/>
    </source>
</evidence>
<dbReference type="RefSeq" id="WP_000950103.1">
    <property type="nucleotide sequence ID" value="NZ_AP022858.1"/>
</dbReference>
<sequence length="100" mass="11920">MLSLPKQSVKCFLNADLNGQLELDTKEPQVADLDFDHLYMFSVEGIYYPVNKDNILAYFYDKDFQEYLVIKKGFYSDCMWKQLDEEFYKVQHAWDSINPI</sequence>
<gene>
    <name evidence="1" type="ORF">B4088_0195</name>
</gene>
<dbReference type="AlphaFoldDB" id="A0A164R1Z9"/>
<accession>A0A164R1Z9</accession>
<dbReference type="GeneID" id="39498889"/>
<name>A0A164R1Z9_BACCE</name>
<dbReference type="PATRIC" id="fig|1396.535.peg.4592"/>
<protein>
    <submittedName>
        <fullName evidence="1">Uncharacterized protein</fullName>
    </submittedName>
</protein>
<dbReference type="EMBL" id="LJKE01000010">
    <property type="protein sequence ID" value="KZD73395.1"/>
    <property type="molecule type" value="Genomic_DNA"/>
</dbReference>
<reference evidence="1 2" key="1">
    <citation type="submission" date="2015-09" db="EMBL/GenBank/DDBJ databases">
        <title>Bacillus cereus food isolates.</title>
        <authorList>
            <person name="Boekhorst J."/>
        </authorList>
    </citation>
    <scope>NUCLEOTIDE SEQUENCE [LARGE SCALE GENOMIC DNA]</scope>
    <source>
        <strain evidence="1 2">B4088</strain>
    </source>
</reference>
<organism evidence="1 2">
    <name type="scientific">Bacillus cereus</name>
    <dbReference type="NCBI Taxonomy" id="1396"/>
    <lineage>
        <taxon>Bacteria</taxon>
        <taxon>Bacillati</taxon>
        <taxon>Bacillota</taxon>
        <taxon>Bacilli</taxon>
        <taxon>Bacillales</taxon>
        <taxon>Bacillaceae</taxon>
        <taxon>Bacillus</taxon>
        <taxon>Bacillus cereus group</taxon>
    </lineage>
</organism>
<comment type="caution">
    <text evidence="1">The sequence shown here is derived from an EMBL/GenBank/DDBJ whole genome shotgun (WGS) entry which is preliminary data.</text>
</comment>
<evidence type="ECO:0000313" key="1">
    <source>
        <dbReference type="EMBL" id="KZD73395.1"/>
    </source>
</evidence>
<dbReference type="Proteomes" id="UP000076482">
    <property type="component" value="Unassembled WGS sequence"/>
</dbReference>